<protein>
    <recommendedName>
        <fullName evidence="1">AB hydrolase-1 domain-containing protein</fullName>
    </recommendedName>
</protein>
<dbReference type="PANTHER" id="PTHR43329">
    <property type="entry name" value="EPOXIDE HYDROLASE"/>
    <property type="match status" value="1"/>
</dbReference>
<dbReference type="Pfam" id="PF12697">
    <property type="entry name" value="Abhydrolase_6"/>
    <property type="match status" value="1"/>
</dbReference>
<evidence type="ECO:0000313" key="3">
    <source>
        <dbReference type="Proteomes" id="UP000054266"/>
    </source>
</evidence>
<proteinExistence type="predicted"/>
<dbReference type="STRING" id="5601.A0A0D2CL21"/>
<evidence type="ECO:0000259" key="1">
    <source>
        <dbReference type="Pfam" id="PF12697"/>
    </source>
</evidence>
<dbReference type="HOGENOM" id="CLU_020336_7_1_1"/>
<dbReference type="AlphaFoldDB" id="A0A0D2CL21"/>
<gene>
    <name evidence="2" type="ORF">PV04_08169</name>
</gene>
<sequence length="337" mass="36489">MAAAKSQSLFSSLNLQHNVTKTSSGSEVHSYISDLGPDKPVLTLIHGYPQSACEWRYAVHLLHGKISLFVPELPGYGISTPIVGDATVNTKRSVGTALLESLASVFNTKSSSTPRKVILGGHDRGARISHRLSVDFSHPPQQSPSLYKDLNVTVIGTVLLDIIPTKEQWTAFSNPAVAQGYFHWPMLANAQLATDIISAYGGAKWVRGAHQRIAGPNPKAQERISKDGAVEIYAELFDRKETLYYSALDYAAAAAPEASEQEEDQNTGRKVGVPLLVLFSKAKLGATADVAGIWKAWVGEGVQYEGVGVGEGYGHYLPEEAYDIVVPKIEEFIKKVT</sequence>
<dbReference type="Proteomes" id="UP000054266">
    <property type="component" value="Unassembled WGS sequence"/>
</dbReference>
<keyword evidence="3" id="KW-1185">Reference proteome</keyword>
<reference evidence="2 3" key="1">
    <citation type="submission" date="2015-01" db="EMBL/GenBank/DDBJ databases">
        <title>The Genome Sequence of Capronia semiimmersa CBS27337.</title>
        <authorList>
            <consortium name="The Broad Institute Genomics Platform"/>
            <person name="Cuomo C."/>
            <person name="de Hoog S."/>
            <person name="Gorbushina A."/>
            <person name="Stielow B."/>
            <person name="Teixiera M."/>
            <person name="Abouelleil A."/>
            <person name="Chapman S.B."/>
            <person name="Priest M."/>
            <person name="Young S.K."/>
            <person name="Wortman J."/>
            <person name="Nusbaum C."/>
            <person name="Birren B."/>
        </authorList>
    </citation>
    <scope>NUCLEOTIDE SEQUENCE [LARGE SCALE GENOMIC DNA]</scope>
    <source>
        <strain evidence="2 3">CBS 27337</strain>
    </source>
</reference>
<feature type="domain" description="AB hydrolase-1" evidence="1">
    <location>
        <begin position="44"/>
        <end position="319"/>
    </location>
</feature>
<dbReference type="InterPro" id="IPR029058">
    <property type="entry name" value="AB_hydrolase_fold"/>
</dbReference>
<dbReference type="EMBL" id="KN846960">
    <property type="protein sequence ID" value="KIW65956.1"/>
    <property type="molecule type" value="Genomic_DNA"/>
</dbReference>
<accession>A0A0D2CL21</accession>
<dbReference type="Gene3D" id="3.40.50.1820">
    <property type="entry name" value="alpha/beta hydrolase"/>
    <property type="match status" value="1"/>
</dbReference>
<dbReference type="InterPro" id="IPR000073">
    <property type="entry name" value="AB_hydrolase_1"/>
</dbReference>
<name>A0A0D2CL21_9EURO</name>
<dbReference type="SUPFAM" id="SSF53474">
    <property type="entry name" value="alpha/beta-Hydrolases"/>
    <property type="match status" value="1"/>
</dbReference>
<evidence type="ECO:0000313" key="2">
    <source>
        <dbReference type="EMBL" id="KIW65956.1"/>
    </source>
</evidence>
<organism evidence="2 3">
    <name type="scientific">Phialophora macrospora</name>
    <dbReference type="NCBI Taxonomy" id="1851006"/>
    <lineage>
        <taxon>Eukaryota</taxon>
        <taxon>Fungi</taxon>
        <taxon>Dikarya</taxon>
        <taxon>Ascomycota</taxon>
        <taxon>Pezizomycotina</taxon>
        <taxon>Eurotiomycetes</taxon>
        <taxon>Chaetothyriomycetidae</taxon>
        <taxon>Chaetothyriales</taxon>
        <taxon>Herpotrichiellaceae</taxon>
        <taxon>Phialophora</taxon>
    </lineage>
</organism>